<sequence>MVIVNNYEYTIPNVDCDVVDSVKRIKWYEDRNNVSLCKIVHINIRSLRKYFTELKAPLQVKTPWERPPAQLCPKLEWRRVLPRVGNLPQGSASLRQVMEEGEG</sequence>
<dbReference type="AlphaFoldDB" id="A0A0A9YU74"/>
<organism evidence="1">
    <name type="scientific">Lygus hesperus</name>
    <name type="common">Western plant bug</name>
    <dbReference type="NCBI Taxonomy" id="30085"/>
    <lineage>
        <taxon>Eukaryota</taxon>
        <taxon>Metazoa</taxon>
        <taxon>Ecdysozoa</taxon>
        <taxon>Arthropoda</taxon>
        <taxon>Hexapoda</taxon>
        <taxon>Insecta</taxon>
        <taxon>Pterygota</taxon>
        <taxon>Neoptera</taxon>
        <taxon>Paraneoptera</taxon>
        <taxon>Hemiptera</taxon>
        <taxon>Heteroptera</taxon>
        <taxon>Panheteroptera</taxon>
        <taxon>Cimicomorpha</taxon>
        <taxon>Miridae</taxon>
        <taxon>Mirini</taxon>
        <taxon>Lygus</taxon>
    </lineage>
</organism>
<gene>
    <name evidence="1" type="primary">TEKT1_0</name>
    <name evidence="1" type="ORF">CM83_19835</name>
</gene>
<reference evidence="1" key="2">
    <citation type="submission" date="2014-07" db="EMBL/GenBank/DDBJ databases">
        <authorList>
            <person name="Hull J."/>
        </authorList>
    </citation>
    <scope>NUCLEOTIDE SEQUENCE</scope>
</reference>
<evidence type="ECO:0000313" key="1">
    <source>
        <dbReference type="EMBL" id="JAG34638.1"/>
    </source>
</evidence>
<accession>A0A0A9YU74</accession>
<name>A0A0A9YU74_LYGHE</name>
<feature type="non-terminal residue" evidence="1">
    <location>
        <position position="103"/>
    </location>
</feature>
<protein>
    <submittedName>
        <fullName evidence="1">Tektin-1</fullName>
    </submittedName>
</protein>
<proteinExistence type="predicted"/>
<reference evidence="1" key="1">
    <citation type="journal article" date="2014" name="PLoS ONE">
        <title>Transcriptome-Based Identification of ABC Transporters in the Western Tarnished Plant Bug Lygus hesperus.</title>
        <authorList>
            <person name="Hull J.J."/>
            <person name="Chaney K."/>
            <person name="Geib S.M."/>
            <person name="Fabrick J.A."/>
            <person name="Brent C.S."/>
            <person name="Walsh D."/>
            <person name="Lavine L.C."/>
        </authorList>
    </citation>
    <scope>NUCLEOTIDE SEQUENCE</scope>
</reference>
<dbReference type="EMBL" id="GBHO01008966">
    <property type="protein sequence ID" value="JAG34638.1"/>
    <property type="molecule type" value="Transcribed_RNA"/>
</dbReference>